<dbReference type="EMBL" id="CP060052">
    <property type="protein sequence ID" value="QNE06549.1"/>
    <property type="molecule type" value="Genomic_DNA"/>
</dbReference>
<keyword evidence="1" id="KW-0472">Membrane</keyword>
<feature type="transmembrane region" description="Helical" evidence="1">
    <location>
        <begin position="32"/>
        <end position="58"/>
    </location>
</feature>
<keyword evidence="2" id="KW-0132">Cell division</keyword>
<evidence type="ECO:0000313" key="2">
    <source>
        <dbReference type="EMBL" id="QNE06549.1"/>
    </source>
</evidence>
<dbReference type="InterPro" id="IPR004513">
    <property type="entry name" value="FtsX"/>
</dbReference>
<evidence type="ECO:0000313" key="3">
    <source>
        <dbReference type="Proteomes" id="UP000515297"/>
    </source>
</evidence>
<evidence type="ECO:0000256" key="1">
    <source>
        <dbReference type="SAM" id="Phobius"/>
    </source>
</evidence>
<gene>
    <name evidence="2" type="ORF">H4O24_04425</name>
</gene>
<organism evidence="2 3">
    <name type="scientific">Croceicoccus marinus</name>
    <dbReference type="NCBI Taxonomy" id="450378"/>
    <lineage>
        <taxon>Bacteria</taxon>
        <taxon>Pseudomonadati</taxon>
        <taxon>Pseudomonadota</taxon>
        <taxon>Alphaproteobacteria</taxon>
        <taxon>Sphingomonadales</taxon>
        <taxon>Erythrobacteraceae</taxon>
        <taxon>Croceicoccus</taxon>
    </lineage>
</organism>
<dbReference type="PANTHER" id="PTHR47755:SF1">
    <property type="entry name" value="CELL DIVISION PROTEIN FTSX"/>
    <property type="match status" value="1"/>
</dbReference>
<keyword evidence="2" id="KW-0131">Cell cycle</keyword>
<feature type="transmembrane region" description="Helical" evidence="1">
    <location>
        <begin position="184"/>
        <end position="207"/>
    </location>
</feature>
<proteinExistence type="predicted"/>
<dbReference type="GO" id="GO:0016020">
    <property type="term" value="C:membrane"/>
    <property type="evidence" value="ECO:0007669"/>
    <property type="project" value="InterPro"/>
</dbReference>
<dbReference type="PANTHER" id="PTHR47755">
    <property type="entry name" value="CELL DIVISION PROTEIN FTSX"/>
    <property type="match status" value="1"/>
</dbReference>
<feature type="transmembrane region" description="Helical" evidence="1">
    <location>
        <begin position="239"/>
        <end position="264"/>
    </location>
</feature>
<reference evidence="2 3" key="1">
    <citation type="submission" date="2020-08" db="EMBL/GenBank/DDBJ databases">
        <authorList>
            <person name="Liu G."/>
            <person name="Sun C."/>
        </authorList>
    </citation>
    <scope>NUCLEOTIDE SEQUENCE [LARGE SCALE GENOMIC DNA]</scope>
    <source>
        <strain evidence="2 3">OT19</strain>
    </source>
</reference>
<dbReference type="Proteomes" id="UP000515297">
    <property type="component" value="Chromosome"/>
</dbReference>
<feature type="transmembrane region" description="Helical" evidence="1">
    <location>
        <begin position="284"/>
        <end position="308"/>
    </location>
</feature>
<accession>A0A7G6VXT4</accession>
<dbReference type="AlphaFoldDB" id="A0A7G6VXT4"/>
<keyword evidence="1" id="KW-1133">Transmembrane helix</keyword>
<sequence length="316" mass="31601">MSSLNVDPARWSLRAGSDPIIKQRAIAGPVPWVIAIMTALTVIAAAGGLALGSIAAAAGQELAGGVTVQIAGPPEAEAARQAQAVVNALSGSDGVETLRRLPPGERAALIEPWLGELGLDENGADGGADDSLLVLPELIEVQLSGPADPAALEGLRARIAGTAPDALVNADTGWLAPVGQAIEAMQWLALALVGLLALATLAAVLLASRSALAANRDIIELMHLLGAADRQVAQLFQRAAMVGAGIGGAAGFVVAVVVIAGLGGRFTALGPGAAGEAAGGLHPLHWLLLALIPAMATALAAVTARLTVLATLRRMV</sequence>
<keyword evidence="1" id="KW-0812">Transmembrane</keyword>
<name>A0A7G6VXT4_9SPHN</name>
<protein>
    <submittedName>
        <fullName evidence="2">Cell division protein</fullName>
    </submittedName>
</protein>
<dbReference type="GO" id="GO:0051301">
    <property type="term" value="P:cell division"/>
    <property type="evidence" value="ECO:0007669"/>
    <property type="project" value="UniProtKB-KW"/>
</dbReference>
<dbReference type="GO" id="GO:0032153">
    <property type="term" value="C:cell division site"/>
    <property type="evidence" value="ECO:0007669"/>
    <property type="project" value="TreeGrafter"/>
</dbReference>